<gene>
    <name evidence="1" type="ORF">A2908_03530</name>
</gene>
<proteinExistence type="predicted"/>
<dbReference type="AlphaFoldDB" id="A0A1G2ICW8"/>
<dbReference type="Proteomes" id="UP000176774">
    <property type="component" value="Unassembled WGS sequence"/>
</dbReference>
<organism evidence="1 2">
    <name type="scientific">Candidatus Staskawiczbacteria bacterium RIFCSPLOWO2_01_FULL_38_12b</name>
    <dbReference type="NCBI Taxonomy" id="1802214"/>
    <lineage>
        <taxon>Bacteria</taxon>
        <taxon>Candidatus Staskawicziibacteriota</taxon>
    </lineage>
</organism>
<protein>
    <submittedName>
        <fullName evidence="1">Uncharacterized protein</fullName>
    </submittedName>
</protein>
<evidence type="ECO:0000313" key="2">
    <source>
        <dbReference type="Proteomes" id="UP000176774"/>
    </source>
</evidence>
<name>A0A1G2ICW8_9BACT</name>
<accession>A0A1G2ICW8</accession>
<reference evidence="1 2" key="1">
    <citation type="journal article" date="2016" name="Nat. Commun.">
        <title>Thousands of microbial genomes shed light on interconnected biogeochemical processes in an aquifer system.</title>
        <authorList>
            <person name="Anantharaman K."/>
            <person name="Brown C.T."/>
            <person name="Hug L.A."/>
            <person name="Sharon I."/>
            <person name="Castelle C.J."/>
            <person name="Probst A.J."/>
            <person name="Thomas B.C."/>
            <person name="Singh A."/>
            <person name="Wilkins M.J."/>
            <person name="Karaoz U."/>
            <person name="Brodie E.L."/>
            <person name="Williams K.H."/>
            <person name="Hubbard S.S."/>
            <person name="Banfield J.F."/>
        </authorList>
    </citation>
    <scope>NUCLEOTIDE SEQUENCE [LARGE SCALE GENOMIC DNA]</scope>
</reference>
<sequence>MINTIIGKEQFLIEHNRLSPVNLQATFALLTRFQQERKPLLKDAEWSFKLRVPFIIWLGSLPLEKIPHLRKSTKQIFKNYPETKC</sequence>
<dbReference type="EMBL" id="MHPA01000024">
    <property type="protein sequence ID" value="OGZ72585.1"/>
    <property type="molecule type" value="Genomic_DNA"/>
</dbReference>
<evidence type="ECO:0000313" key="1">
    <source>
        <dbReference type="EMBL" id="OGZ72585.1"/>
    </source>
</evidence>
<comment type="caution">
    <text evidence="1">The sequence shown here is derived from an EMBL/GenBank/DDBJ whole genome shotgun (WGS) entry which is preliminary data.</text>
</comment>